<evidence type="ECO:0000313" key="3">
    <source>
        <dbReference type="EMBL" id="EOH95573.1"/>
    </source>
</evidence>
<sequence>MNKKVEILIACGSGIATSTMAADEISELCEALNIPFHIQKSSMTEIEGYLNQVDVVFTTNNYSGEILKPHKNITGLITGIKEDEIKEELKELLSNISAEK</sequence>
<evidence type="ECO:0000259" key="2">
    <source>
        <dbReference type="PROSITE" id="PS51099"/>
    </source>
</evidence>
<name>R2QK61_9ENTE</name>
<dbReference type="SUPFAM" id="SSF52794">
    <property type="entry name" value="PTS system IIB component-like"/>
    <property type="match status" value="1"/>
</dbReference>
<dbReference type="RefSeq" id="WP_010756560.1">
    <property type="nucleotide sequence ID" value="NZ_ASWD01000002.1"/>
</dbReference>
<dbReference type="InterPro" id="IPR003501">
    <property type="entry name" value="PTS_EIIB_2/3"/>
</dbReference>
<dbReference type="STRING" id="160454.RV10_GL001308"/>
<dbReference type="GO" id="GO:0009401">
    <property type="term" value="P:phosphoenolpyruvate-dependent sugar phosphotransferase system"/>
    <property type="evidence" value="ECO:0007669"/>
    <property type="project" value="InterPro"/>
</dbReference>
<evidence type="ECO:0000313" key="4">
    <source>
        <dbReference type="Proteomes" id="UP000013782"/>
    </source>
</evidence>
<organism evidence="3 4">
    <name type="scientific">Enterococcus pallens ATCC BAA-351</name>
    <dbReference type="NCBI Taxonomy" id="1158607"/>
    <lineage>
        <taxon>Bacteria</taxon>
        <taxon>Bacillati</taxon>
        <taxon>Bacillota</taxon>
        <taxon>Bacilli</taxon>
        <taxon>Lactobacillales</taxon>
        <taxon>Enterococcaceae</taxon>
        <taxon>Enterococcus</taxon>
    </lineage>
</organism>
<dbReference type="Gene3D" id="3.40.50.2300">
    <property type="match status" value="1"/>
</dbReference>
<evidence type="ECO:0000256" key="1">
    <source>
        <dbReference type="ARBA" id="ARBA00022679"/>
    </source>
</evidence>
<dbReference type="HOGENOM" id="CLU_159248_3_1_9"/>
<protein>
    <recommendedName>
        <fullName evidence="2">PTS EIIB type-2 domain-containing protein</fullName>
    </recommendedName>
</protein>
<dbReference type="AlphaFoldDB" id="R2QK61"/>
<keyword evidence="4" id="KW-1185">Reference proteome</keyword>
<dbReference type="PROSITE" id="PS51099">
    <property type="entry name" value="PTS_EIIB_TYPE_2"/>
    <property type="match status" value="1"/>
</dbReference>
<dbReference type="PATRIC" id="fig|1158607.3.peg.1523"/>
<dbReference type="EMBL" id="AJAQ01000011">
    <property type="protein sequence ID" value="EOH95573.1"/>
    <property type="molecule type" value="Genomic_DNA"/>
</dbReference>
<keyword evidence="1" id="KW-0808">Transferase</keyword>
<comment type="caution">
    <text evidence="3">The sequence shown here is derived from an EMBL/GenBank/DDBJ whole genome shotgun (WGS) entry which is preliminary data.</text>
</comment>
<dbReference type="InterPro" id="IPR013011">
    <property type="entry name" value="PTS_EIIB_2"/>
</dbReference>
<dbReference type="Proteomes" id="UP000013782">
    <property type="component" value="Unassembled WGS sequence"/>
</dbReference>
<dbReference type="eggNOG" id="COG3414">
    <property type="taxonomic scope" value="Bacteria"/>
</dbReference>
<proteinExistence type="predicted"/>
<accession>R2QK61</accession>
<feature type="domain" description="PTS EIIB type-2" evidence="2">
    <location>
        <begin position="5"/>
        <end position="97"/>
    </location>
</feature>
<reference evidence="3 4" key="1">
    <citation type="submission" date="2013-02" db="EMBL/GenBank/DDBJ databases">
        <title>The Genome Sequence of Enterococcus pallens BAA-351.</title>
        <authorList>
            <consortium name="The Broad Institute Genome Sequencing Platform"/>
            <consortium name="The Broad Institute Genome Sequencing Center for Infectious Disease"/>
            <person name="Earl A.M."/>
            <person name="Gilmore M.S."/>
            <person name="Lebreton F."/>
            <person name="Walker B."/>
            <person name="Young S.K."/>
            <person name="Zeng Q."/>
            <person name="Gargeya S."/>
            <person name="Fitzgerald M."/>
            <person name="Haas B."/>
            <person name="Abouelleil A."/>
            <person name="Alvarado L."/>
            <person name="Arachchi H.M."/>
            <person name="Berlin A.M."/>
            <person name="Chapman S.B."/>
            <person name="Dewar J."/>
            <person name="Goldberg J."/>
            <person name="Griggs A."/>
            <person name="Gujja S."/>
            <person name="Hansen M."/>
            <person name="Howarth C."/>
            <person name="Imamovic A."/>
            <person name="Larimer J."/>
            <person name="McCowan C."/>
            <person name="Murphy C."/>
            <person name="Neiman D."/>
            <person name="Pearson M."/>
            <person name="Priest M."/>
            <person name="Roberts A."/>
            <person name="Saif S."/>
            <person name="Shea T."/>
            <person name="Sisk P."/>
            <person name="Sykes S."/>
            <person name="Wortman J."/>
            <person name="Nusbaum C."/>
            <person name="Birren B."/>
        </authorList>
    </citation>
    <scope>NUCLEOTIDE SEQUENCE [LARGE SCALE GENOMIC DNA]</scope>
    <source>
        <strain evidence="3 4">ATCC BAA-351</strain>
    </source>
</reference>
<dbReference type="Pfam" id="PF02302">
    <property type="entry name" value="PTS_IIB"/>
    <property type="match status" value="1"/>
</dbReference>
<dbReference type="InterPro" id="IPR036095">
    <property type="entry name" value="PTS_EIIB-like_sf"/>
</dbReference>
<dbReference type="CDD" id="cd05566">
    <property type="entry name" value="PTS_IIB_galactitol"/>
    <property type="match status" value="1"/>
</dbReference>
<gene>
    <name evidence="3" type="ORF">UAU_01535</name>
</gene>
<dbReference type="OrthoDB" id="6505030at2"/>
<dbReference type="GO" id="GO:0008982">
    <property type="term" value="F:protein-N(PI)-phosphohistidine-sugar phosphotransferase activity"/>
    <property type="evidence" value="ECO:0007669"/>
    <property type="project" value="InterPro"/>
</dbReference>